<dbReference type="NCBIfam" id="TIGR03164">
    <property type="entry name" value="UHCUDC"/>
    <property type="match status" value="1"/>
</dbReference>
<keyword evidence="4" id="KW-0659">Purine metabolism</keyword>
<keyword evidence="6 10" id="KW-0456">Lyase</keyword>
<dbReference type="PATRIC" id="fig|42256.3.peg.1321"/>
<dbReference type="Proteomes" id="UP001281130">
    <property type="component" value="Unassembled WGS sequence"/>
</dbReference>
<dbReference type="InterPro" id="IPR036778">
    <property type="entry name" value="OHCU_decarboxylase_sf"/>
</dbReference>
<organism evidence="9 11">
    <name type="scientific">Rubrobacter radiotolerans</name>
    <name type="common">Arthrobacter radiotolerans</name>
    <dbReference type="NCBI Taxonomy" id="42256"/>
    <lineage>
        <taxon>Bacteria</taxon>
        <taxon>Bacillati</taxon>
        <taxon>Actinomycetota</taxon>
        <taxon>Rubrobacteria</taxon>
        <taxon>Rubrobacterales</taxon>
        <taxon>Rubrobacteraceae</taxon>
        <taxon>Rubrobacter</taxon>
    </lineage>
</organism>
<feature type="region of interest" description="Disordered" evidence="7">
    <location>
        <begin position="80"/>
        <end position="102"/>
    </location>
</feature>
<name>A0A023X2C5_RUBRA</name>
<evidence type="ECO:0000256" key="5">
    <source>
        <dbReference type="ARBA" id="ARBA00022793"/>
    </source>
</evidence>
<dbReference type="AlphaFoldDB" id="A0A023X2C5"/>
<dbReference type="GO" id="GO:0006144">
    <property type="term" value="P:purine nucleobase metabolic process"/>
    <property type="evidence" value="ECO:0007669"/>
    <property type="project" value="UniProtKB-KW"/>
</dbReference>
<dbReference type="InterPro" id="IPR017580">
    <property type="entry name" value="OHCU_decarboxylase-1"/>
</dbReference>
<dbReference type="HOGENOM" id="CLU_092522_1_0_11"/>
<dbReference type="Proteomes" id="UP000025229">
    <property type="component" value="Chromosome"/>
</dbReference>
<reference evidence="10" key="2">
    <citation type="submission" date="2023-11" db="EMBL/GenBank/DDBJ databases">
        <title>MicrobeMod: A computational toolkit for identifying prokaryotic methylation and restriction-modification with nanopore sequencing.</title>
        <authorList>
            <person name="Crits-Christoph A."/>
            <person name="Kang S.C."/>
            <person name="Lee H."/>
            <person name="Ostrov N."/>
        </authorList>
    </citation>
    <scope>NUCLEOTIDE SEQUENCE</scope>
    <source>
        <strain evidence="10">ATCC 51242</strain>
    </source>
</reference>
<evidence type="ECO:0000259" key="8">
    <source>
        <dbReference type="Pfam" id="PF09349"/>
    </source>
</evidence>
<protein>
    <recommendedName>
        <fullName evidence="3">2-oxo-4-hydroxy-4-carboxy-5-ureidoimidazoline decarboxylase</fullName>
        <ecNumber evidence="3">4.1.1.97</ecNumber>
    </recommendedName>
</protein>
<dbReference type="UniPathway" id="UPA00394">
    <property type="reaction ID" value="UER00652"/>
</dbReference>
<comment type="catalytic activity">
    <reaction evidence="1">
        <text>5-hydroxy-2-oxo-4-ureido-2,5-dihydro-1H-imidazole-5-carboxylate + H(+) = (S)-allantoin + CO2</text>
        <dbReference type="Rhea" id="RHEA:26301"/>
        <dbReference type="ChEBI" id="CHEBI:15378"/>
        <dbReference type="ChEBI" id="CHEBI:15678"/>
        <dbReference type="ChEBI" id="CHEBI:16526"/>
        <dbReference type="ChEBI" id="CHEBI:58639"/>
        <dbReference type="EC" id="4.1.1.97"/>
    </reaction>
</comment>
<accession>A0A023X2C5</accession>
<evidence type="ECO:0000313" key="10">
    <source>
        <dbReference type="EMBL" id="MDX5893994.1"/>
    </source>
</evidence>
<dbReference type="InterPro" id="IPR018020">
    <property type="entry name" value="OHCU_decarboxylase"/>
</dbReference>
<dbReference type="EMBL" id="JAWXXX010000001">
    <property type="protein sequence ID" value="MDX5893994.1"/>
    <property type="molecule type" value="Genomic_DNA"/>
</dbReference>
<dbReference type="GO" id="GO:0051997">
    <property type="term" value="F:2-oxo-4-hydroxy-4-carboxy-5-ureidoimidazoline decarboxylase activity"/>
    <property type="evidence" value="ECO:0007669"/>
    <property type="project" value="UniProtKB-EC"/>
</dbReference>
<dbReference type="Pfam" id="PF09349">
    <property type="entry name" value="OHCU_decarbox"/>
    <property type="match status" value="1"/>
</dbReference>
<dbReference type="EMBL" id="CP007514">
    <property type="protein sequence ID" value="AHY46587.1"/>
    <property type="molecule type" value="Genomic_DNA"/>
</dbReference>
<evidence type="ECO:0000256" key="2">
    <source>
        <dbReference type="ARBA" id="ARBA00004754"/>
    </source>
</evidence>
<evidence type="ECO:0000313" key="11">
    <source>
        <dbReference type="Proteomes" id="UP000025229"/>
    </source>
</evidence>
<evidence type="ECO:0000256" key="6">
    <source>
        <dbReference type="ARBA" id="ARBA00023239"/>
    </source>
</evidence>
<evidence type="ECO:0000256" key="3">
    <source>
        <dbReference type="ARBA" id="ARBA00012257"/>
    </source>
</evidence>
<dbReference type="eggNOG" id="COG3195">
    <property type="taxonomic scope" value="Bacteria"/>
</dbReference>
<dbReference type="GO" id="GO:0019628">
    <property type="term" value="P:urate catabolic process"/>
    <property type="evidence" value="ECO:0007669"/>
    <property type="project" value="UniProtKB-UniPathway"/>
</dbReference>
<feature type="domain" description="Oxo-4-hydroxy-4-carboxy-5-ureidoimidazoline decarboxylase" evidence="8">
    <location>
        <begin position="10"/>
        <end position="166"/>
    </location>
</feature>
<keyword evidence="11" id="KW-1185">Reference proteome</keyword>
<dbReference type="KEGG" id="rrd:RradSPS_1304"/>
<dbReference type="SUPFAM" id="SSF158694">
    <property type="entry name" value="UraD-Like"/>
    <property type="match status" value="1"/>
</dbReference>
<proteinExistence type="predicted"/>
<dbReference type="EC" id="4.1.1.97" evidence="3"/>
<evidence type="ECO:0000313" key="9">
    <source>
        <dbReference type="EMBL" id="AHY46587.1"/>
    </source>
</evidence>
<dbReference type="PANTHER" id="PTHR43466:SF1">
    <property type="entry name" value="2-OXO-4-HYDROXY-4-CARBOXY-5-UREIDOIMIDAZOLINE DECARBOXYLASE-RELATED"/>
    <property type="match status" value="1"/>
</dbReference>
<evidence type="ECO:0000256" key="1">
    <source>
        <dbReference type="ARBA" id="ARBA00001163"/>
    </source>
</evidence>
<dbReference type="STRING" id="42256.RradSPS_1304"/>
<sequence length="175" mass="19499">MTRLTLDRVNDLGGEEFVRRFGSLYEHSPWVAEAAEKERPFGSLGEMSAAFSRAVREASPEKQVALVRAHPDLAGKAALAGELTEESAREQSSAGLDRLSPEEFETFTQVNREYREKFDIPMVVAVRDHTKESIIAQAKARLGNTREQELETALGEIDKIARIRLADLVEAGEEK</sequence>
<reference evidence="9 11" key="1">
    <citation type="submission" date="2014-03" db="EMBL/GenBank/DDBJ databases">
        <title>Complete genome sequence of the Radio-Resistant Rubrobacter radiotolerans RSPS-4.</title>
        <authorList>
            <person name="Egas C.C."/>
            <person name="Barroso C.C."/>
            <person name="Froufe H.J.C."/>
            <person name="Pacheco J.J."/>
            <person name="Albuquerque L.L."/>
            <person name="da Costa M.M.S."/>
        </authorList>
    </citation>
    <scope>NUCLEOTIDE SEQUENCE [LARGE SCALE GENOMIC DNA]</scope>
    <source>
        <strain evidence="9 11">RSPS-4</strain>
    </source>
</reference>
<gene>
    <name evidence="10" type="primary">uraD</name>
    <name evidence="9" type="ORF">RradSPS_1304</name>
    <name evidence="10" type="ORF">SIL72_08135</name>
</gene>
<evidence type="ECO:0000256" key="7">
    <source>
        <dbReference type="SAM" id="MobiDB-lite"/>
    </source>
</evidence>
<evidence type="ECO:0000256" key="4">
    <source>
        <dbReference type="ARBA" id="ARBA00022631"/>
    </source>
</evidence>
<dbReference type="PANTHER" id="PTHR43466">
    <property type="entry name" value="2-OXO-4-HYDROXY-4-CARBOXY-5-UREIDOIMIDAZOLINE DECARBOXYLASE-RELATED"/>
    <property type="match status" value="1"/>
</dbReference>
<dbReference type="Gene3D" id="1.10.3330.10">
    <property type="entry name" value="Oxo-4-hydroxy-4-carboxy-5-ureidoimidazoline decarboxylase"/>
    <property type="match status" value="1"/>
</dbReference>
<dbReference type="RefSeq" id="WP_038681507.1">
    <property type="nucleotide sequence ID" value="NZ_CP007514.1"/>
</dbReference>
<keyword evidence="5" id="KW-0210">Decarboxylase</keyword>
<comment type="pathway">
    <text evidence="2">Purine metabolism; urate degradation; (S)-allantoin from urate: step 3/3.</text>
</comment>
<dbReference type="OrthoDB" id="5243781at2"/>
<dbReference type="GO" id="GO:0000255">
    <property type="term" value="P:allantoin metabolic process"/>
    <property type="evidence" value="ECO:0007669"/>
    <property type="project" value="InterPro"/>
</dbReference>